<dbReference type="CDD" id="cd06173">
    <property type="entry name" value="MFS_MefA_like"/>
    <property type="match status" value="1"/>
</dbReference>
<dbReference type="Gene3D" id="3.30.300.30">
    <property type="match status" value="1"/>
</dbReference>
<dbReference type="Proteomes" id="UP001248581">
    <property type="component" value="Chromosome"/>
</dbReference>
<feature type="transmembrane region" description="Helical" evidence="6">
    <location>
        <begin position="274"/>
        <end position="294"/>
    </location>
</feature>
<dbReference type="Pfam" id="PF00501">
    <property type="entry name" value="AMP-binding"/>
    <property type="match status" value="1"/>
</dbReference>
<keyword evidence="2" id="KW-0436">Ligase</keyword>
<proteinExistence type="inferred from homology"/>
<evidence type="ECO:0000256" key="4">
    <source>
        <dbReference type="ARBA" id="ARBA00022989"/>
    </source>
</evidence>
<feature type="transmembrane region" description="Helical" evidence="6">
    <location>
        <begin position="369"/>
        <end position="389"/>
    </location>
</feature>
<dbReference type="RefSeq" id="WP_348387738.1">
    <property type="nucleotide sequence ID" value="NZ_CP134146.1"/>
</dbReference>
<dbReference type="PANTHER" id="PTHR24096:SF149">
    <property type="entry name" value="AMP-BINDING DOMAIN-CONTAINING PROTEIN-RELATED"/>
    <property type="match status" value="1"/>
</dbReference>
<dbReference type="Gene3D" id="3.40.50.12780">
    <property type="entry name" value="N-terminal domain of ligase-like"/>
    <property type="match status" value="1"/>
</dbReference>
<evidence type="ECO:0000256" key="2">
    <source>
        <dbReference type="ARBA" id="ARBA00022598"/>
    </source>
</evidence>
<feature type="transmembrane region" description="Helical" evidence="6">
    <location>
        <begin position="141"/>
        <end position="164"/>
    </location>
</feature>
<evidence type="ECO:0000256" key="1">
    <source>
        <dbReference type="ARBA" id="ARBA00006432"/>
    </source>
</evidence>
<keyword evidence="4 6" id="KW-1133">Transmembrane helix</keyword>
<gene>
    <name evidence="8" type="ORF">RI845_00200</name>
</gene>
<dbReference type="PANTHER" id="PTHR24096">
    <property type="entry name" value="LONG-CHAIN-FATTY-ACID--COA LIGASE"/>
    <property type="match status" value="1"/>
</dbReference>
<dbReference type="NCBIfam" id="NF006386">
    <property type="entry name" value="PRK08633.1"/>
    <property type="match status" value="1"/>
</dbReference>
<evidence type="ECO:0000256" key="5">
    <source>
        <dbReference type="ARBA" id="ARBA00023136"/>
    </source>
</evidence>
<dbReference type="InterPro" id="IPR042099">
    <property type="entry name" value="ANL_N_sf"/>
</dbReference>
<feature type="transmembrane region" description="Helical" evidence="6">
    <location>
        <begin position="43"/>
        <end position="66"/>
    </location>
</feature>
<evidence type="ECO:0000256" key="6">
    <source>
        <dbReference type="SAM" id="Phobius"/>
    </source>
</evidence>
<dbReference type="InterPro" id="IPR002123">
    <property type="entry name" value="Plipid/glycerol_acylTrfase"/>
</dbReference>
<feature type="transmembrane region" description="Helical" evidence="6">
    <location>
        <begin position="237"/>
        <end position="262"/>
    </location>
</feature>
<dbReference type="InterPro" id="IPR036259">
    <property type="entry name" value="MFS_trans_sf"/>
</dbReference>
<feature type="transmembrane region" description="Helical" evidence="6">
    <location>
        <begin position="176"/>
        <end position="198"/>
    </location>
</feature>
<dbReference type="InterPro" id="IPR000873">
    <property type="entry name" value="AMP-dep_synth/lig_dom"/>
</dbReference>
<dbReference type="Pfam" id="PF07690">
    <property type="entry name" value="MFS_1"/>
    <property type="match status" value="1"/>
</dbReference>
<dbReference type="SUPFAM" id="SSF103473">
    <property type="entry name" value="MFS general substrate transporter"/>
    <property type="match status" value="1"/>
</dbReference>
<sequence length="1150" mass="125921">MKQLFTFKGFFAYIAMVFINAFVDLGHKIIVQNTVFKIYDGDIQIVLTAVLNALILLPFIFLFSPSGYLADKYPKPKVMRNSALVAIVATLLITLCYYQGWFLGAFALTLLMGIQSAIYSPAKYGYLKELIGVDHLAQGNALVQAVTIVSILLGTFVFSAFFELLLAGVELTDSGVILQGVVILGWVMVALSVLEWWFSCQLKDTKPIDNSMTFSTKTYIKGQYLGSNLKKIFSNRIIWLSIVGLSMFWSVSQVMLATFPAFAKEVLSENNTLIIQGIMASTGIGIVMGSLFAARISKDHIELGIIPIAAISFALLLGNIASLDSSITMAFTFLGLGISGGLFIVPLNSLIQYTAKEDELGTVLAGNNWVQNVAMLSFLIATIALVSYGMSSTDIFYVLMALALTGALYTVYQLPHSLIRIVTSFIMQRRYKLQVLGFENLPANDGLLLLGNHISWIDGLIVQMACPRKVRFVMLRSIYNRWYLKPIVKFFGAIPISEGNSTESLALVNQALKDGEVVCLFPEGAISRTGALGVFRTGYERVVDDVNGVIVPFYLHGLWGSRLSRAKSSKLRENTQQGLRRDVSICFGTPLAMETPASELKQKVFELAFNAWEYQTSHADPLPLAWIKSAKQNLMSLAVKDTAGTRVSNRQLLAATAAFAAKINQLDKSQNIGLMLPASSAAIIANNAVLLNGQTAVNLNYSTSVDAVCSGIENAQITTVFSSKKFIQKLQNKGIDCEKMLANVNIVYMEDVKEQLSKIRYTCASIASFLLPAKAFYRVFGKPVDVNAPACILFSSGSEGTPKGIVLSHKNFSANIKQISDVLRTNDKDVVMGSLPPFHSFGLTVTTFMPLIEGIPVVCHPDPTDALNIAKAIAKNKATLLCATATFLRLYTLNRKINPLMLDSLRLVVAGAEKLPEDTRQRFKDKFNKTIYEGYGATETTPVASVNIPDQLDPNDLRVQSGSKIGSVGMPLPGCSFRIVDPISMQTLATGEQGLILISGSQLMLGYLNDDEKTEQVIVNIDNRRWYKTGDKGYLDKDGFLTVVDRYSRFAKIGGEMISLQAVEQEVNKVIHDDLGDFLAVNLADPKKGEKIVILTTADISEKQLRQELLNNNCNPLMIPAQVYQVTQVPKLGSGKSDFAGAKKLALSFA</sequence>
<feature type="transmembrane region" description="Helical" evidence="6">
    <location>
        <begin position="5"/>
        <end position="23"/>
    </location>
</feature>
<protein>
    <submittedName>
        <fullName evidence="8">Acyl-[ACP]--phospholipid O-acyltransferase</fullName>
    </submittedName>
</protein>
<feature type="transmembrane region" description="Helical" evidence="6">
    <location>
        <begin position="101"/>
        <end position="120"/>
    </location>
</feature>
<evidence type="ECO:0000313" key="8">
    <source>
        <dbReference type="EMBL" id="WNC68583.1"/>
    </source>
</evidence>
<feature type="transmembrane region" description="Helical" evidence="6">
    <location>
        <begin position="301"/>
        <end position="321"/>
    </location>
</feature>
<feature type="transmembrane region" description="Helical" evidence="6">
    <location>
        <begin position="78"/>
        <end position="95"/>
    </location>
</feature>
<evidence type="ECO:0000313" key="9">
    <source>
        <dbReference type="Proteomes" id="UP001248581"/>
    </source>
</evidence>
<feature type="domain" description="Phospholipid/glycerol acyltransferase" evidence="7">
    <location>
        <begin position="447"/>
        <end position="558"/>
    </location>
</feature>
<dbReference type="InterPro" id="IPR045851">
    <property type="entry name" value="AMP-bd_C_sf"/>
</dbReference>
<keyword evidence="3 6" id="KW-0812">Transmembrane</keyword>
<accession>A0ABY9TIC8</accession>
<dbReference type="CDD" id="cd07989">
    <property type="entry name" value="LPLAT_AGPAT-like"/>
    <property type="match status" value="1"/>
</dbReference>
<evidence type="ECO:0000256" key="3">
    <source>
        <dbReference type="ARBA" id="ARBA00022692"/>
    </source>
</evidence>
<dbReference type="SUPFAM" id="SSF56801">
    <property type="entry name" value="Acetyl-CoA synthetase-like"/>
    <property type="match status" value="1"/>
</dbReference>
<evidence type="ECO:0000259" key="7">
    <source>
        <dbReference type="SMART" id="SM00563"/>
    </source>
</evidence>
<comment type="similarity">
    <text evidence="1">Belongs to the ATP-dependent AMP-binding enzyme family.</text>
</comment>
<keyword evidence="9" id="KW-1185">Reference proteome</keyword>
<dbReference type="InterPro" id="IPR011701">
    <property type="entry name" value="MFS"/>
</dbReference>
<organism evidence="8 9">
    <name type="scientific">Thalassotalea nanhaiensis</name>
    <dbReference type="NCBI Taxonomy" id="3065648"/>
    <lineage>
        <taxon>Bacteria</taxon>
        <taxon>Pseudomonadati</taxon>
        <taxon>Pseudomonadota</taxon>
        <taxon>Gammaproteobacteria</taxon>
        <taxon>Alteromonadales</taxon>
        <taxon>Colwelliaceae</taxon>
        <taxon>Thalassotalea</taxon>
    </lineage>
</organism>
<dbReference type="SMART" id="SM00563">
    <property type="entry name" value="PlsC"/>
    <property type="match status" value="1"/>
</dbReference>
<keyword evidence="5 6" id="KW-0472">Membrane</keyword>
<feature type="transmembrane region" description="Helical" evidence="6">
    <location>
        <begin position="395"/>
        <end position="412"/>
    </location>
</feature>
<dbReference type="Pfam" id="PF01553">
    <property type="entry name" value="Acyltransferase"/>
    <property type="match status" value="1"/>
</dbReference>
<feature type="transmembrane region" description="Helical" evidence="6">
    <location>
        <begin position="327"/>
        <end position="348"/>
    </location>
</feature>
<reference evidence="9" key="1">
    <citation type="submission" date="2023-09" db="EMBL/GenBank/DDBJ databases">
        <authorList>
            <person name="Zhang C."/>
        </authorList>
    </citation>
    <scope>NUCLEOTIDE SEQUENCE [LARGE SCALE GENOMIC DNA]</scope>
    <source>
        <strain evidence="9">SQ345</strain>
    </source>
</reference>
<dbReference type="InterPro" id="IPR020845">
    <property type="entry name" value="AMP-binding_CS"/>
</dbReference>
<dbReference type="EMBL" id="CP134146">
    <property type="protein sequence ID" value="WNC68583.1"/>
    <property type="molecule type" value="Genomic_DNA"/>
</dbReference>
<dbReference type="Gene3D" id="1.20.1250.20">
    <property type="entry name" value="MFS general substrate transporter like domains"/>
    <property type="match status" value="1"/>
</dbReference>
<dbReference type="SUPFAM" id="SSF69593">
    <property type="entry name" value="Glycerol-3-phosphate (1)-acyltransferase"/>
    <property type="match status" value="1"/>
</dbReference>
<dbReference type="PROSITE" id="PS00455">
    <property type="entry name" value="AMP_BINDING"/>
    <property type="match status" value="1"/>
</dbReference>
<name>A0ABY9TIC8_9GAMM</name>